<dbReference type="SUPFAM" id="SSF68906">
    <property type="entry name" value="SAP domain"/>
    <property type="match status" value="1"/>
</dbReference>
<evidence type="ECO:0000259" key="1">
    <source>
        <dbReference type="PROSITE" id="PS50800"/>
    </source>
</evidence>
<keyword evidence="3" id="KW-1185">Reference proteome</keyword>
<evidence type="ECO:0000313" key="2">
    <source>
        <dbReference type="EMBL" id="KAI7738792.1"/>
    </source>
</evidence>
<protein>
    <recommendedName>
        <fullName evidence="1">SAP domain-containing protein</fullName>
    </recommendedName>
</protein>
<dbReference type="Proteomes" id="UP001206925">
    <property type="component" value="Unassembled WGS sequence"/>
</dbReference>
<dbReference type="InterPro" id="IPR003034">
    <property type="entry name" value="SAP_dom"/>
</dbReference>
<comment type="caution">
    <text evidence="2">The sequence shown here is derived from an EMBL/GenBank/DDBJ whole genome shotgun (WGS) entry which is preliminary data.</text>
</comment>
<reference evidence="2" key="1">
    <citation type="submission" date="2022-06" db="EMBL/GenBank/DDBJ databases">
        <title>Uncovering the hologenomic basis of an extraordinary plant invasion.</title>
        <authorList>
            <person name="Bieker V.C."/>
            <person name="Martin M.D."/>
            <person name="Gilbert T."/>
            <person name="Hodgins K."/>
            <person name="Battlay P."/>
            <person name="Petersen B."/>
            <person name="Wilson J."/>
        </authorList>
    </citation>
    <scope>NUCLEOTIDE SEQUENCE</scope>
    <source>
        <strain evidence="2">AA19_3_7</strain>
        <tissue evidence="2">Leaf</tissue>
    </source>
</reference>
<dbReference type="Pfam" id="PF02037">
    <property type="entry name" value="SAP"/>
    <property type="match status" value="1"/>
</dbReference>
<proteinExistence type="predicted"/>
<dbReference type="EMBL" id="JAMZMK010008720">
    <property type="protein sequence ID" value="KAI7738792.1"/>
    <property type="molecule type" value="Genomic_DNA"/>
</dbReference>
<gene>
    <name evidence="2" type="ORF">M8C21_021089</name>
</gene>
<dbReference type="PROSITE" id="PS50800">
    <property type="entry name" value="SAP"/>
    <property type="match status" value="1"/>
</dbReference>
<organism evidence="2 3">
    <name type="scientific">Ambrosia artemisiifolia</name>
    <name type="common">Common ragweed</name>
    <dbReference type="NCBI Taxonomy" id="4212"/>
    <lineage>
        <taxon>Eukaryota</taxon>
        <taxon>Viridiplantae</taxon>
        <taxon>Streptophyta</taxon>
        <taxon>Embryophyta</taxon>
        <taxon>Tracheophyta</taxon>
        <taxon>Spermatophyta</taxon>
        <taxon>Magnoliopsida</taxon>
        <taxon>eudicotyledons</taxon>
        <taxon>Gunneridae</taxon>
        <taxon>Pentapetalae</taxon>
        <taxon>asterids</taxon>
        <taxon>campanulids</taxon>
        <taxon>Asterales</taxon>
        <taxon>Asteraceae</taxon>
        <taxon>Asteroideae</taxon>
        <taxon>Heliantheae alliance</taxon>
        <taxon>Heliantheae</taxon>
        <taxon>Ambrosia</taxon>
    </lineage>
</organism>
<dbReference type="SMART" id="SM00513">
    <property type="entry name" value="SAP"/>
    <property type="match status" value="1"/>
</dbReference>
<dbReference type="Gene3D" id="1.10.720.30">
    <property type="entry name" value="SAP domain"/>
    <property type="match status" value="1"/>
</dbReference>
<feature type="domain" description="SAP" evidence="1">
    <location>
        <begin position="1"/>
        <end position="35"/>
    </location>
</feature>
<dbReference type="InterPro" id="IPR036361">
    <property type="entry name" value="SAP_dom_sf"/>
</dbReference>
<evidence type="ECO:0000313" key="3">
    <source>
        <dbReference type="Proteomes" id="UP001206925"/>
    </source>
</evidence>
<name>A0AAD5GDY7_AMBAR</name>
<sequence>MACFRLHELKDVLSQLGLPKTGKKQDLTERILTLLSDAEASGTHGHGSRKSKYIPKEDVAKTIDDIYRQMDMSTSSHQLFTPLFIDDRGPGSLLL</sequence>
<accession>A0AAD5GDY7</accession>
<dbReference type="AlphaFoldDB" id="A0AAD5GDY7"/>